<feature type="compositionally biased region" description="Basic and acidic residues" evidence="1">
    <location>
        <begin position="287"/>
        <end position="302"/>
    </location>
</feature>
<organism evidence="2 3">
    <name type="scientific">Phaseolus angularis</name>
    <name type="common">Azuki bean</name>
    <name type="synonym">Vigna angularis</name>
    <dbReference type="NCBI Taxonomy" id="3914"/>
    <lineage>
        <taxon>Eukaryota</taxon>
        <taxon>Viridiplantae</taxon>
        <taxon>Streptophyta</taxon>
        <taxon>Embryophyta</taxon>
        <taxon>Tracheophyta</taxon>
        <taxon>Spermatophyta</taxon>
        <taxon>Magnoliopsida</taxon>
        <taxon>eudicotyledons</taxon>
        <taxon>Gunneridae</taxon>
        <taxon>Pentapetalae</taxon>
        <taxon>rosids</taxon>
        <taxon>fabids</taxon>
        <taxon>Fabales</taxon>
        <taxon>Fabaceae</taxon>
        <taxon>Papilionoideae</taxon>
        <taxon>50 kb inversion clade</taxon>
        <taxon>NPAAA clade</taxon>
        <taxon>indigoferoid/millettioid clade</taxon>
        <taxon>Phaseoleae</taxon>
        <taxon>Vigna</taxon>
    </lineage>
</organism>
<dbReference type="PANTHER" id="PTHR37754">
    <property type="entry name" value="CALCIUM ION-BINDING PROTEIN"/>
    <property type="match status" value="1"/>
</dbReference>
<name>A0A8T0KW11_PHAAN</name>
<feature type="compositionally biased region" description="Low complexity" evidence="1">
    <location>
        <begin position="207"/>
        <end position="218"/>
    </location>
</feature>
<dbReference type="Proteomes" id="UP000743370">
    <property type="component" value="Unassembled WGS sequence"/>
</dbReference>
<dbReference type="PANTHER" id="PTHR37754:SF2">
    <property type="entry name" value="ION-BINDING PROTEIN, PUTATIVE-RELATED"/>
    <property type="match status" value="1"/>
</dbReference>
<evidence type="ECO:0000256" key="1">
    <source>
        <dbReference type="SAM" id="MobiDB-lite"/>
    </source>
</evidence>
<dbReference type="AlphaFoldDB" id="A0A8T0KW11"/>
<evidence type="ECO:0000313" key="3">
    <source>
        <dbReference type="Proteomes" id="UP000743370"/>
    </source>
</evidence>
<proteinExistence type="predicted"/>
<comment type="caution">
    <text evidence="2">The sequence shown here is derived from an EMBL/GenBank/DDBJ whole genome shotgun (WGS) entry which is preliminary data.</text>
</comment>
<feature type="region of interest" description="Disordered" evidence="1">
    <location>
        <begin position="189"/>
        <end position="332"/>
    </location>
</feature>
<feature type="compositionally biased region" description="Low complexity" evidence="1">
    <location>
        <begin position="226"/>
        <end position="237"/>
    </location>
</feature>
<reference evidence="2 3" key="1">
    <citation type="submission" date="2020-05" db="EMBL/GenBank/DDBJ databases">
        <title>Vigna angularis (adzuki bean) Var. LongXiaoDou No. 4 denovo assembly.</title>
        <authorList>
            <person name="Xiang H."/>
        </authorList>
    </citation>
    <scope>NUCLEOTIDE SEQUENCE [LARGE SCALE GENOMIC DNA]</scope>
    <source>
        <tissue evidence="2">Leaf</tissue>
    </source>
</reference>
<gene>
    <name evidence="2" type="ORF">HKW66_Vig0110590</name>
</gene>
<accession>A0A8T0KW11</accession>
<sequence>MSPATSSASGGWGAKALGFAIGRSQSIVKGAEEDIKGGLSRSLAMSLSTSGVAKDAFGRPEGGAGSMGASSVGAAGLTEKEEGELFEQWKEIDTEEKRKKFIKFIIEKVNINKVDESMLITAIMAPPAAMMAKKTGQIVPQLALLNAIPDVVFVPSATILALIAVKIIKLTFIRKTTSKDTVSYITEIEKEPQIPTTPKTEVEEPQTEQQPQTPTTPETEVEEPQTEQQPQAPTTSETKVEEHEIESEQESQTPTTPKIESIQEPLTITTFETKIEEESQTTATPETLKEEPQSGTEIKKELQSQTTNAPETSIQGPQIPVQQKPHSITGHVHKDNTTCFLCEELIARMKEEMKD</sequence>
<feature type="compositionally biased region" description="Polar residues" evidence="1">
    <location>
        <begin position="303"/>
        <end position="326"/>
    </location>
</feature>
<protein>
    <submittedName>
        <fullName evidence="2">Uncharacterized protein</fullName>
    </submittedName>
</protein>
<dbReference type="EMBL" id="JABFOF010000002">
    <property type="protein sequence ID" value="KAG2404137.1"/>
    <property type="molecule type" value="Genomic_DNA"/>
</dbReference>
<evidence type="ECO:0000313" key="2">
    <source>
        <dbReference type="EMBL" id="KAG2404137.1"/>
    </source>
</evidence>